<evidence type="ECO:0000313" key="2">
    <source>
        <dbReference type="Proteomes" id="UP000076962"/>
    </source>
</evidence>
<gene>
    <name evidence="1" type="ORF">THIOM_003023</name>
</gene>
<sequence length="136" mass="16248">MWLKAFKQVHVDSQFQHQGRYLARSFDFVLNEKGIENMQLEEIEPSEPKTRVELKQFKTKYQEQFPQTPDLLALRIIEHYLIYFIAETCPMISLFDSHNHQTLILNDLYNKGISPYLQRENFTARYESFEIISAKV</sequence>
<dbReference type="Proteomes" id="UP000076962">
    <property type="component" value="Unassembled WGS sequence"/>
</dbReference>
<feature type="non-terminal residue" evidence="1">
    <location>
        <position position="136"/>
    </location>
</feature>
<dbReference type="AlphaFoldDB" id="A0A176RZP3"/>
<organism evidence="1 2">
    <name type="scientific">Candidatus Thiomargarita nelsonii</name>
    <dbReference type="NCBI Taxonomy" id="1003181"/>
    <lineage>
        <taxon>Bacteria</taxon>
        <taxon>Pseudomonadati</taxon>
        <taxon>Pseudomonadota</taxon>
        <taxon>Gammaproteobacteria</taxon>
        <taxon>Thiotrichales</taxon>
        <taxon>Thiotrichaceae</taxon>
        <taxon>Thiomargarita</taxon>
    </lineage>
</organism>
<reference evidence="1 2" key="1">
    <citation type="submission" date="2016-05" db="EMBL/GenBank/DDBJ databases">
        <title>Single-cell genome of chain-forming Candidatus Thiomargarita nelsonii and comparison to other large sulfur-oxidizing bacteria.</title>
        <authorList>
            <person name="Winkel M."/>
            <person name="Salman V."/>
            <person name="Woyke T."/>
            <person name="Schulz-Vogt H."/>
            <person name="Richter M."/>
            <person name="Flood B."/>
            <person name="Bailey J."/>
            <person name="Amann R."/>
            <person name="Mussmann M."/>
        </authorList>
    </citation>
    <scope>NUCLEOTIDE SEQUENCE [LARGE SCALE GENOMIC DNA]</scope>
    <source>
        <strain evidence="1 2">THI036</strain>
    </source>
</reference>
<accession>A0A176RZP3</accession>
<name>A0A176RZP3_9GAMM</name>
<dbReference type="EMBL" id="LUTY01001789">
    <property type="protein sequence ID" value="OAD21215.1"/>
    <property type="molecule type" value="Genomic_DNA"/>
</dbReference>
<protein>
    <submittedName>
        <fullName evidence="1">Uncharacterized protein</fullName>
    </submittedName>
</protein>
<proteinExistence type="predicted"/>
<evidence type="ECO:0000313" key="1">
    <source>
        <dbReference type="EMBL" id="OAD21215.1"/>
    </source>
</evidence>
<comment type="caution">
    <text evidence="1">The sequence shown here is derived from an EMBL/GenBank/DDBJ whole genome shotgun (WGS) entry which is preliminary data.</text>
</comment>
<keyword evidence="2" id="KW-1185">Reference proteome</keyword>